<proteinExistence type="predicted"/>
<dbReference type="PATRIC" id="fig|266265.5.peg.1431"/>
<gene>
    <name evidence="2" type="ORF">Bxe_A3054</name>
</gene>
<dbReference type="Proteomes" id="UP000001817">
    <property type="component" value="Chromosome 1"/>
</dbReference>
<evidence type="ECO:0000313" key="3">
    <source>
        <dbReference type="Proteomes" id="UP000001817"/>
    </source>
</evidence>
<feature type="region of interest" description="Disordered" evidence="1">
    <location>
        <begin position="100"/>
        <end position="122"/>
    </location>
</feature>
<organism evidence="2 3">
    <name type="scientific">Paraburkholderia xenovorans (strain LB400)</name>
    <dbReference type="NCBI Taxonomy" id="266265"/>
    <lineage>
        <taxon>Bacteria</taxon>
        <taxon>Pseudomonadati</taxon>
        <taxon>Pseudomonadota</taxon>
        <taxon>Betaproteobacteria</taxon>
        <taxon>Burkholderiales</taxon>
        <taxon>Burkholderiaceae</taxon>
        <taxon>Paraburkholderia</taxon>
    </lineage>
</organism>
<dbReference type="EMBL" id="CP000270">
    <property type="protein sequence ID" value="ABE29925.1"/>
    <property type="molecule type" value="Genomic_DNA"/>
</dbReference>
<dbReference type="KEGG" id="bxe:Bxe_A3054"/>
<dbReference type="STRING" id="266265.Bxe_A3054"/>
<dbReference type="OrthoDB" id="5463544at2"/>
<sequence length="122" mass="12930">MSNTTNRIAGTAYLTVDGTTYTVAGDFEYDPSSVTRETLSGQSGVDGFSEKPKPGQIKATLRDMRGLSLAAINAMDDVTVVAELANGKTIIGRNMWTVDPQGSKAEDATNPVTWEGPSVTEN</sequence>
<protein>
    <recommendedName>
        <fullName evidence="4">Phage tail tube protein</fullName>
    </recommendedName>
</protein>
<evidence type="ECO:0000313" key="2">
    <source>
        <dbReference type="EMBL" id="ABE29925.1"/>
    </source>
</evidence>
<dbReference type="Pfam" id="PF10618">
    <property type="entry name" value="Tail_tube"/>
    <property type="match status" value="1"/>
</dbReference>
<feature type="region of interest" description="Disordered" evidence="1">
    <location>
        <begin position="35"/>
        <end position="55"/>
    </location>
</feature>
<dbReference type="InterPro" id="IPR019596">
    <property type="entry name" value="Phage_Mu_GpM_tail_tub"/>
</dbReference>
<evidence type="ECO:0000256" key="1">
    <source>
        <dbReference type="SAM" id="MobiDB-lite"/>
    </source>
</evidence>
<evidence type="ECO:0008006" key="4">
    <source>
        <dbReference type="Google" id="ProtNLM"/>
    </source>
</evidence>
<dbReference type="AlphaFoldDB" id="Q141R4"/>
<keyword evidence="3" id="KW-1185">Reference proteome</keyword>
<dbReference type="eggNOG" id="ENOG5033031">
    <property type="taxonomic scope" value="Bacteria"/>
</dbReference>
<name>Q141R4_PARXL</name>
<dbReference type="RefSeq" id="WP_011487639.1">
    <property type="nucleotide sequence ID" value="NC_007951.1"/>
</dbReference>
<reference evidence="2 3" key="1">
    <citation type="journal article" date="2006" name="Proc. Natl. Acad. Sci. U.S.A.">
        <title>Burkholderia xenovorans LB400 harbors a multi-replicon, 9.73-Mbp genome shaped for versatility.</title>
        <authorList>
            <person name="Chain P.S."/>
            <person name="Denef V.J."/>
            <person name="Konstantinidis K.T."/>
            <person name="Vergez L.M."/>
            <person name="Agullo L."/>
            <person name="Reyes V.L."/>
            <person name="Hauser L."/>
            <person name="Cordova M."/>
            <person name="Gomez L."/>
            <person name="Gonzalez M."/>
            <person name="Land M."/>
            <person name="Lao V."/>
            <person name="Larimer F."/>
            <person name="LiPuma J.J."/>
            <person name="Mahenthiralingam E."/>
            <person name="Malfatti S.A."/>
            <person name="Marx C.J."/>
            <person name="Parnell J.J."/>
            <person name="Ramette A."/>
            <person name="Richardson P."/>
            <person name="Seeger M."/>
            <person name="Smith D."/>
            <person name="Spilker T."/>
            <person name="Sul W.J."/>
            <person name="Tsoi T.V."/>
            <person name="Ulrich L.E."/>
            <person name="Zhulin I.B."/>
            <person name="Tiedje J.M."/>
        </authorList>
    </citation>
    <scope>NUCLEOTIDE SEQUENCE [LARGE SCALE GENOMIC DNA]</scope>
    <source>
        <strain evidence="2 3">LB400</strain>
    </source>
</reference>
<dbReference type="KEGG" id="bxb:DR64_734"/>
<accession>Q141R4</accession>